<sequence>MKLITNLNMKKIFVLTGLLVTSLLSGFVHASLMISPTRVVFDERQRTAKVFLINNSQEEKTYRLGWKEKHALASGGYRDLAADEVGPWRLSHMIRMTPKQVHLAPGERQVVKLALRRKKDMAHGEYRSHLFFQALPTEQHRVSQAIGINLNMILSYSIPIVYRKQVSIPAVTISDAQLKLNSAGQQVIHLDISRQGHASAFGKIQAYWKAHNTKQWQRVSVANNFAIYPEVAKANIELNILNGQKIAGRGQLKVTYDGQEEHAGKELAQKTFALTL</sequence>
<dbReference type="Proteomes" id="UP000076643">
    <property type="component" value="Unassembled WGS sequence"/>
</dbReference>
<proteinExistence type="predicted"/>
<evidence type="ECO:0008006" key="3">
    <source>
        <dbReference type="Google" id="ProtNLM"/>
    </source>
</evidence>
<comment type="caution">
    <text evidence="1">The sequence shown here is derived from an EMBL/GenBank/DDBJ whole genome shotgun (WGS) entry which is preliminary data.</text>
</comment>
<accession>A0A166WJ83</accession>
<evidence type="ECO:0000313" key="1">
    <source>
        <dbReference type="EMBL" id="KZN37545.1"/>
    </source>
</evidence>
<dbReference type="EMBL" id="AUYB01000103">
    <property type="protein sequence ID" value="KZN37545.1"/>
    <property type="molecule type" value="Genomic_DNA"/>
</dbReference>
<reference evidence="1 2" key="1">
    <citation type="submission" date="2013-07" db="EMBL/GenBank/DDBJ databases">
        <title>Comparative Genomic and Metabolomic Analysis of Twelve Strains of Pseudoalteromonas luteoviolacea.</title>
        <authorList>
            <person name="Vynne N.G."/>
            <person name="Mansson M."/>
            <person name="Gram L."/>
        </authorList>
    </citation>
    <scope>NUCLEOTIDE SEQUENCE [LARGE SCALE GENOMIC DNA]</scope>
    <source>
        <strain evidence="1 2">DSM 6061</strain>
    </source>
</reference>
<dbReference type="Gene3D" id="2.60.40.10">
    <property type="entry name" value="Immunoglobulins"/>
    <property type="match status" value="1"/>
</dbReference>
<dbReference type="InterPro" id="IPR013783">
    <property type="entry name" value="Ig-like_fold"/>
</dbReference>
<evidence type="ECO:0000313" key="2">
    <source>
        <dbReference type="Proteomes" id="UP000076643"/>
    </source>
</evidence>
<dbReference type="InterPro" id="IPR008962">
    <property type="entry name" value="PapD-like_sf"/>
</dbReference>
<name>A0A166WJ83_9GAMM</name>
<protein>
    <recommendedName>
        <fullName evidence="3">Pili assembly chaperone N-terminal domain-containing protein</fullName>
    </recommendedName>
</protein>
<dbReference type="PATRIC" id="fig|1365250.3.peg.2556"/>
<keyword evidence="2" id="KW-1185">Reference proteome</keyword>
<dbReference type="SUPFAM" id="SSF49354">
    <property type="entry name" value="PapD-like"/>
    <property type="match status" value="1"/>
</dbReference>
<dbReference type="AlphaFoldDB" id="A0A166WJ83"/>
<organism evidence="1 2">
    <name type="scientific">Pseudoalteromonas luteoviolacea DSM 6061</name>
    <dbReference type="NCBI Taxonomy" id="1365250"/>
    <lineage>
        <taxon>Bacteria</taxon>
        <taxon>Pseudomonadati</taxon>
        <taxon>Pseudomonadota</taxon>
        <taxon>Gammaproteobacteria</taxon>
        <taxon>Alteromonadales</taxon>
        <taxon>Pseudoalteromonadaceae</taxon>
        <taxon>Pseudoalteromonas</taxon>
    </lineage>
</organism>
<gene>
    <name evidence="1" type="ORF">N475_01665</name>
</gene>